<accession>A0A2A2HA10</accession>
<evidence type="ECO:0000259" key="2">
    <source>
        <dbReference type="PROSITE" id="PS51379"/>
    </source>
</evidence>
<dbReference type="RefSeq" id="WP_069584585.1">
    <property type="nucleotide sequence ID" value="NZ_LMVM01000001.1"/>
</dbReference>
<evidence type="ECO:0000256" key="1">
    <source>
        <dbReference type="ARBA" id="ARBA00022485"/>
    </source>
</evidence>
<dbReference type="AlphaFoldDB" id="A0A2A2HA10"/>
<dbReference type="InterPro" id="IPR004453">
    <property type="entry name" value="QueG"/>
</dbReference>
<dbReference type="InterPro" id="IPR017900">
    <property type="entry name" value="4Fe4S_Fe_S_CS"/>
</dbReference>
<protein>
    <recommendedName>
        <fullName evidence="2">4Fe-4S ferredoxin-type domain-containing protein</fullName>
    </recommendedName>
</protein>
<keyword evidence="4" id="KW-1185">Reference proteome</keyword>
<dbReference type="Pfam" id="PF12838">
    <property type="entry name" value="Fer4_7"/>
    <property type="match status" value="1"/>
</dbReference>
<dbReference type="InterPro" id="IPR017896">
    <property type="entry name" value="4Fe4S_Fe-S-bd"/>
</dbReference>
<dbReference type="PROSITE" id="PS00198">
    <property type="entry name" value="4FE4S_FER_1"/>
    <property type="match status" value="1"/>
</dbReference>
<keyword evidence="1" id="KW-0411">Iron-sulfur</keyword>
<keyword evidence="1" id="KW-0408">Iron</keyword>
<sequence length="160" mass="17677">MSNVTYDELGKKTNELAGFLRENGFAAHASHPAGGVVMYPHLAQKAGLGYRGTHGMLITPEFGPRQRLSAIFTSIQNLPVNTDDDHSWIPEFCAKCGKCIKNCPGNAIIQEKSSENGKTRTKVIKDLCSGCTICMRGCSFNRRGYMQIKDKYEKSKEIIS</sequence>
<organism evidence="3 4">
    <name type="scientific">Methanobacterium bryantii</name>
    <dbReference type="NCBI Taxonomy" id="2161"/>
    <lineage>
        <taxon>Archaea</taxon>
        <taxon>Methanobacteriati</taxon>
        <taxon>Methanobacteriota</taxon>
        <taxon>Methanomada group</taxon>
        <taxon>Methanobacteria</taxon>
        <taxon>Methanobacteriales</taxon>
        <taxon>Methanobacteriaceae</taxon>
        <taxon>Methanobacterium</taxon>
    </lineage>
</organism>
<dbReference type="GO" id="GO:0052693">
    <property type="term" value="F:epoxyqueuosine reductase activity"/>
    <property type="evidence" value="ECO:0007669"/>
    <property type="project" value="TreeGrafter"/>
</dbReference>
<name>A0A2A2HA10_METBR</name>
<gene>
    <name evidence="3" type="ORF">ASJ80_15470</name>
</gene>
<dbReference type="GO" id="GO:0008616">
    <property type="term" value="P:tRNA queuosine(34) biosynthetic process"/>
    <property type="evidence" value="ECO:0007669"/>
    <property type="project" value="InterPro"/>
</dbReference>
<reference evidence="3 4" key="1">
    <citation type="journal article" date="2017" name="BMC Genomics">
        <title>Genomic analysis of methanogenic archaea reveals a shift towards energy conservation.</title>
        <authorList>
            <person name="Gilmore S.P."/>
            <person name="Henske J.K."/>
            <person name="Sexton J.A."/>
            <person name="Solomon K.V."/>
            <person name="Seppala S."/>
            <person name="Yoo J.I."/>
            <person name="Huyett L.M."/>
            <person name="Pressman A."/>
            <person name="Cogan J.Z."/>
            <person name="Kivenson V."/>
            <person name="Peng X."/>
            <person name="Tan Y."/>
            <person name="Valentine D.L."/>
            <person name="O'Malley M.A."/>
        </authorList>
    </citation>
    <scope>NUCLEOTIDE SEQUENCE [LARGE SCALE GENOMIC DNA]</scope>
    <source>
        <strain evidence="3 4">M.o.H.</strain>
    </source>
</reference>
<dbReference type="PROSITE" id="PS51379">
    <property type="entry name" value="4FE4S_FER_2"/>
    <property type="match status" value="1"/>
</dbReference>
<dbReference type="OrthoDB" id="57427at2157"/>
<keyword evidence="1" id="KW-0004">4Fe-4S</keyword>
<evidence type="ECO:0000313" key="3">
    <source>
        <dbReference type="EMBL" id="PAV06228.1"/>
    </source>
</evidence>
<dbReference type="SUPFAM" id="SSF54862">
    <property type="entry name" value="4Fe-4S ferredoxins"/>
    <property type="match status" value="1"/>
</dbReference>
<evidence type="ECO:0000313" key="4">
    <source>
        <dbReference type="Proteomes" id="UP000217784"/>
    </source>
</evidence>
<feature type="domain" description="4Fe-4S ferredoxin-type" evidence="2">
    <location>
        <begin position="84"/>
        <end position="113"/>
    </location>
</feature>
<dbReference type="Proteomes" id="UP000217784">
    <property type="component" value="Unassembled WGS sequence"/>
</dbReference>
<dbReference type="PANTHER" id="PTHR30002">
    <property type="entry name" value="EPOXYQUEUOSINE REDUCTASE"/>
    <property type="match status" value="1"/>
</dbReference>
<proteinExistence type="predicted"/>
<dbReference type="GO" id="GO:0051539">
    <property type="term" value="F:4 iron, 4 sulfur cluster binding"/>
    <property type="evidence" value="ECO:0007669"/>
    <property type="project" value="UniProtKB-KW"/>
</dbReference>
<comment type="caution">
    <text evidence="3">The sequence shown here is derived from an EMBL/GenBank/DDBJ whole genome shotgun (WGS) entry which is preliminary data.</text>
</comment>
<keyword evidence="1" id="KW-0479">Metal-binding</keyword>
<dbReference type="EMBL" id="LMVM01000001">
    <property type="protein sequence ID" value="PAV06228.1"/>
    <property type="molecule type" value="Genomic_DNA"/>
</dbReference>
<dbReference type="PANTHER" id="PTHR30002:SF4">
    <property type="entry name" value="EPOXYQUEUOSINE REDUCTASE"/>
    <property type="match status" value="1"/>
</dbReference>
<dbReference type="Gene3D" id="3.30.70.20">
    <property type="match status" value="1"/>
</dbReference>